<proteinExistence type="predicted"/>
<gene>
    <name evidence="1" type="ORF">SAMN05216404_101302</name>
</gene>
<accession>A0A1H8BQ82</accession>
<reference evidence="1 2" key="1">
    <citation type="submission" date="2016-10" db="EMBL/GenBank/DDBJ databases">
        <authorList>
            <person name="de Groot N.N."/>
        </authorList>
    </citation>
    <scope>NUCLEOTIDE SEQUENCE [LARGE SCALE GENOMIC DNA]</scope>
    <source>
        <strain evidence="1 2">Nl18</strain>
    </source>
</reference>
<evidence type="ECO:0000313" key="2">
    <source>
        <dbReference type="Proteomes" id="UP000183898"/>
    </source>
</evidence>
<sequence length="54" mass="6242">MQIDPTSCSGMRFLESLRPVLVHYPQQLASSGKRAAMNMRLGFMKIVLLHDFYR</sequence>
<organism evidence="1 2">
    <name type="scientific">Nitrosospira multiformis</name>
    <dbReference type="NCBI Taxonomy" id="1231"/>
    <lineage>
        <taxon>Bacteria</taxon>
        <taxon>Pseudomonadati</taxon>
        <taxon>Pseudomonadota</taxon>
        <taxon>Betaproteobacteria</taxon>
        <taxon>Nitrosomonadales</taxon>
        <taxon>Nitrosomonadaceae</taxon>
        <taxon>Nitrosospira</taxon>
    </lineage>
</organism>
<name>A0A1H8BQ82_9PROT</name>
<dbReference type="AlphaFoldDB" id="A0A1H8BQ82"/>
<evidence type="ECO:0000313" key="1">
    <source>
        <dbReference type="EMBL" id="SEM84284.1"/>
    </source>
</evidence>
<dbReference type="EMBL" id="FOCT01000001">
    <property type="protein sequence ID" value="SEM84284.1"/>
    <property type="molecule type" value="Genomic_DNA"/>
</dbReference>
<dbReference type="Proteomes" id="UP000183898">
    <property type="component" value="Unassembled WGS sequence"/>
</dbReference>
<protein>
    <submittedName>
        <fullName evidence="1">Uncharacterized protein</fullName>
    </submittedName>
</protein>